<comment type="caution">
    <text evidence="2">The sequence shown here is derived from an EMBL/GenBank/DDBJ whole genome shotgun (WGS) entry which is preliminary data.</text>
</comment>
<name>A0ABV0RVU6_9TELE</name>
<organism evidence="2 3">
    <name type="scientific">Xenoophorus captivus</name>
    <dbReference type="NCBI Taxonomy" id="1517983"/>
    <lineage>
        <taxon>Eukaryota</taxon>
        <taxon>Metazoa</taxon>
        <taxon>Chordata</taxon>
        <taxon>Craniata</taxon>
        <taxon>Vertebrata</taxon>
        <taxon>Euteleostomi</taxon>
        <taxon>Actinopterygii</taxon>
        <taxon>Neopterygii</taxon>
        <taxon>Teleostei</taxon>
        <taxon>Neoteleostei</taxon>
        <taxon>Acanthomorphata</taxon>
        <taxon>Ovalentaria</taxon>
        <taxon>Atherinomorphae</taxon>
        <taxon>Cyprinodontiformes</taxon>
        <taxon>Goodeidae</taxon>
        <taxon>Xenoophorus</taxon>
    </lineage>
</organism>
<feature type="non-terminal residue" evidence="2">
    <location>
        <position position="1"/>
    </location>
</feature>
<proteinExistence type="predicted"/>
<dbReference type="EMBL" id="JAHRIN010059753">
    <property type="protein sequence ID" value="MEQ2212415.1"/>
    <property type="molecule type" value="Genomic_DNA"/>
</dbReference>
<gene>
    <name evidence="2" type="ORF">XENOCAPTIV_030406</name>
</gene>
<feature type="region of interest" description="Disordered" evidence="1">
    <location>
        <begin position="71"/>
        <end position="93"/>
    </location>
</feature>
<feature type="region of interest" description="Disordered" evidence="1">
    <location>
        <begin position="1"/>
        <end position="21"/>
    </location>
</feature>
<protein>
    <submittedName>
        <fullName evidence="2">Uncharacterized protein</fullName>
    </submittedName>
</protein>
<keyword evidence="3" id="KW-1185">Reference proteome</keyword>
<evidence type="ECO:0000313" key="3">
    <source>
        <dbReference type="Proteomes" id="UP001434883"/>
    </source>
</evidence>
<evidence type="ECO:0000313" key="2">
    <source>
        <dbReference type="EMBL" id="MEQ2212415.1"/>
    </source>
</evidence>
<feature type="compositionally biased region" description="Basic and acidic residues" evidence="1">
    <location>
        <begin position="72"/>
        <end position="84"/>
    </location>
</feature>
<dbReference type="Proteomes" id="UP001434883">
    <property type="component" value="Unassembled WGS sequence"/>
</dbReference>
<sequence>FNSQRPAGAPPPGHGPASFPQRPVLLTVLEVQARRQVLHGHRRPPRVSVQQQQWLVVALNAARHHVLPLGSDLKEEQKHGERSFRTQRPAGGHLDKLRTLKPVNAGLFYNRFGFK</sequence>
<reference evidence="2 3" key="1">
    <citation type="submission" date="2021-06" db="EMBL/GenBank/DDBJ databases">
        <authorList>
            <person name="Palmer J.M."/>
        </authorList>
    </citation>
    <scope>NUCLEOTIDE SEQUENCE [LARGE SCALE GENOMIC DNA]</scope>
    <source>
        <strain evidence="2 3">XC_2019</strain>
        <tissue evidence="2">Muscle</tissue>
    </source>
</reference>
<evidence type="ECO:0000256" key="1">
    <source>
        <dbReference type="SAM" id="MobiDB-lite"/>
    </source>
</evidence>
<accession>A0ABV0RVU6</accession>